<dbReference type="Pfam" id="PF04545">
    <property type="entry name" value="Sigma70_r4"/>
    <property type="match status" value="1"/>
</dbReference>
<dbReference type="Gene3D" id="1.10.260.40">
    <property type="entry name" value="lambda repressor-like DNA-binding domains"/>
    <property type="match status" value="1"/>
</dbReference>
<dbReference type="OrthoDB" id="2324168at2"/>
<dbReference type="PROSITE" id="PS51740">
    <property type="entry name" value="SPOVT_ABRB"/>
    <property type="match status" value="1"/>
</dbReference>
<evidence type="ECO:0000313" key="3">
    <source>
        <dbReference type="EMBL" id="KEQ23442.1"/>
    </source>
</evidence>
<dbReference type="InterPro" id="IPR007630">
    <property type="entry name" value="RNA_pol_sigma70_r4"/>
</dbReference>
<name>A0A081NYB9_9BACL</name>
<dbReference type="AlphaFoldDB" id="A0A081NYB9"/>
<dbReference type="InterPro" id="IPR037914">
    <property type="entry name" value="SpoVT-AbrB_sf"/>
</dbReference>
<organism evidence="3 4">
    <name type="scientific">Paenibacillus tyrfis</name>
    <dbReference type="NCBI Taxonomy" id="1501230"/>
    <lineage>
        <taxon>Bacteria</taxon>
        <taxon>Bacillati</taxon>
        <taxon>Bacillota</taxon>
        <taxon>Bacilli</taxon>
        <taxon>Bacillales</taxon>
        <taxon>Paenibacillaceae</taxon>
        <taxon>Paenibacillus</taxon>
    </lineage>
</organism>
<dbReference type="GO" id="GO:0003700">
    <property type="term" value="F:DNA-binding transcription factor activity"/>
    <property type="evidence" value="ECO:0007669"/>
    <property type="project" value="InterPro"/>
</dbReference>
<evidence type="ECO:0000259" key="2">
    <source>
        <dbReference type="PROSITE" id="PS51740"/>
    </source>
</evidence>
<dbReference type="CDD" id="cd00093">
    <property type="entry name" value="HTH_XRE"/>
    <property type="match status" value="1"/>
</dbReference>
<dbReference type="EMBL" id="JNVM01000022">
    <property type="protein sequence ID" value="KEQ23442.1"/>
    <property type="molecule type" value="Genomic_DNA"/>
</dbReference>
<reference evidence="3 4" key="1">
    <citation type="submission" date="2014-06" db="EMBL/GenBank/DDBJ databases">
        <title>Draft genome sequence of Paenibacillus sp. MSt1.</title>
        <authorList>
            <person name="Aw Y.K."/>
            <person name="Ong K.S."/>
            <person name="Gan H.M."/>
            <person name="Lee S.M."/>
        </authorList>
    </citation>
    <scope>NUCLEOTIDE SEQUENCE [LARGE SCALE GENOMIC DNA]</scope>
    <source>
        <strain evidence="3 4">MSt1</strain>
    </source>
</reference>
<dbReference type="GO" id="GO:0006352">
    <property type="term" value="P:DNA-templated transcription initiation"/>
    <property type="evidence" value="ECO:0007669"/>
    <property type="project" value="InterPro"/>
</dbReference>
<feature type="domain" description="SpoVT-AbrB" evidence="2">
    <location>
        <begin position="8"/>
        <end position="55"/>
    </location>
</feature>
<dbReference type="eggNOG" id="COG2002">
    <property type="taxonomic scope" value="Bacteria"/>
</dbReference>
<protein>
    <recommendedName>
        <fullName evidence="2">SpoVT-AbrB domain-containing protein</fullName>
    </recommendedName>
</protein>
<dbReference type="InterPro" id="IPR007159">
    <property type="entry name" value="SpoVT-AbrB_dom"/>
</dbReference>
<dbReference type="SUPFAM" id="SSF89447">
    <property type="entry name" value="AbrB/MazE/MraZ-like"/>
    <property type="match status" value="1"/>
</dbReference>
<evidence type="ECO:0000256" key="1">
    <source>
        <dbReference type="PROSITE-ProRule" id="PRU01076"/>
    </source>
</evidence>
<proteinExistence type="predicted"/>
<comment type="caution">
    <text evidence="3">The sequence shown here is derived from an EMBL/GenBank/DDBJ whole genome shotgun (WGS) entry which is preliminary data.</text>
</comment>
<dbReference type="InterPro" id="IPR001387">
    <property type="entry name" value="Cro/C1-type_HTH"/>
</dbReference>
<keyword evidence="1" id="KW-0238">DNA-binding</keyword>
<dbReference type="Proteomes" id="UP000028123">
    <property type="component" value="Unassembled WGS sequence"/>
</dbReference>
<accession>A0A081NYB9</accession>
<dbReference type="GO" id="GO:0003677">
    <property type="term" value="F:DNA binding"/>
    <property type="evidence" value="ECO:0007669"/>
    <property type="project" value="UniProtKB-UniRule"/>
</dbReference>
<dbReference type="SUPFAM" id="SSF47413">
    <property type="entry name" value="lambda repressor-like DNA-binding domains"/>
    <property type="match status" value="1"/>
</dbReference>
<dbReference type="Gene3D" id="2.10.260.10">
    <property type="match status" value="1"/>
</dbReference>
<sequence>MEEGRVTGIVRAIDGLGRIVLPTEYRNVLNLHPHDKLEYFGDDKRKAIMVYRYQTKECLFCSSEKKTIYFKKFYICMSCIQSLPELQIFFERVERQRGDEKHVTGTKKKRITKRRKEALDRLHQVMKENPGASQKEIAEILGVSQSWISQIIRNRL</sequence>
<keyword evidence="4" id="KW-1185">Reference proteome</keyword>
<dbReference type="InterPro" id="IPR010982">
    <property type="entry name" value="Lambda_DNA-bd_dom_sf"/>
</dbReference>
<evidence type="ECO:0000313" key="4">
    <source>
        <dbReference type="Proteomes" id="UP000028123"/>
    </source>
</evidence>
<gene>
    <name evidence="3" type="ORF">ET33_16605</name>
</gene>